<sequence length="398" mass="43543">MSSSSILLINFTASTIIILTILKSSTRARASAGICCNSIISFGDSLSDTGNLLRLSSSNYPPDHFFLPPYGESFFHHPTGRCSDGRLIIDFIAENLGLPLIPPYLAGKDFGEGVNFAVAGATAIDDSFFRERGIHNPFTNVSLGTQLGWFKDMLDSFCIKSSDCKEFLRSSLVLMGEIGSNDYNHAFFQGRKLEEVKTFVPVVVSKISSAIKELIEFGALNLIVPGKLPIGCSAACLTYFQSSNKDDYDMATGCIKWLNKFSKYHNKILKTEINRIRELHPHATIIYADYYNAAMKLYRSPNKYGFKGGALTACCGAGGPYNYNASVPCGYPPSTSCDNPSLYVSWDGLHLTEAAYRWIARGLLQGPYSTPSINRICIPAPISNLCSMPGKENAISPN</sequence>
<accession>A0ABD2ZTW0</accession>
<dbReference type="InterPro" id="IPR035669">
    <property type="entry name" value="SGNH_plant_lipase-like"/>
</dbReference>
<evidence type="ECO:0000256" key="2">
    <source>
        <dbReference type="ARBA" id="ARBA00022729"/>
    </source>
</evidence>
<dbReference type="AlphaFoldDB" id="A0ABD2ZTW0"/>
<organism evidence="6 7">
    <name type="scientific">Cinchona calisaya</name>
    <dbReference type="NCBI Taxonomy" id="153742"/>
    <lineage>
        <taxon>Eukaryota</taxon>
        <taxon>Viridiplantae</taxon>
        <taxon>Streptophyta</taxon>
        <taxon>Embryophyta</taxon>
        <taxon>Tracheophyta</taxon>
        <taxon>Spermatophyta</taxon>
        <taxon>Magnoliopsida</taxon>
        <taxon>eudicotyledons</taxon>
        <taxon>Gunneridae</taxon>
        <taxon>Pentapetalae</taxon>
        <taxon>asterids</taxon>
        <taxon>lamiids</taxon>
        <taxon>Gentianales</taxon>
        <taxon>Rubiaceae</taxon>
        <taxon>Cinchonoideae</taxon>
        <taxon>Cinchoneae</taxon>
        <taxon>Cinchona</taxon>
    </lineage>
</organism>
<dbReference type="InterPro" id="IPR036514">
    <property type="entry name" value="SGNH_hydro_sf"/>
</dbReference>
<keyword evidence="2 5" id="KW-0732">Signal</keyword>
<keyword evidence="7" id="KW-1185">Reference proteome</keyword>
<evidence type="ECO:0000313" key="7">
    <source>
        <dbReference type="Proteomes" id="UP001630127"/>
    </source>
</evidence>
<keyword evidence="4" id="KW-0325">Glycoprotein</keyword>
<feature type="chain" id="PRO_5044887760" evidence="5">
    <location>
        <begin position="29"/>
        <end position="398"/>
    </location>
</feature>
<dbReference type="EMBL" id="JBJUIK010000007">
    <property type="protein sequence ID" value="KAL3522443.1"/>
    <property type="molecule type" value="Genomic_DNA"/>
</dbReference>
<dbReference type="PANTHER" id="PTHR22835:SF683">
    <property type="entry name" value="OS05G0506800 PROTEIN"/>
    <property type="match status" value="1"/>
</dbReference>
<feature type="signal peptide" evidence="5">
    <location>
        <begin position="1"/>
        <end position="28"/>
    </location>
</feature>
<dbReference type="Gene3D" id="3.40.50.1110">
    <property type="entry name" value="SGNH hydrolase"/>
    <property type="match status" value="1"/>
</dbReference>
<dbReference type="SUPFAM" id="SSF52266">
    <property type="entry name" value="SGNH hydrolase"/>
    <property type="match status" value="1"/>
</dbReference>
<evidence type="ECO:0000256" key="3">
    <source>
        <dbReference type="ARBA" id="ARBA00022801"/>
    </source>
</evidence>
<reference evidence="6 7" key="1">
    <citation type="submission" date="2024-11" db="EMBL/GenBank/DDBJ databases">
        <title>A near-complete genome assembly of Cinchona calisaya.</title>
        <authorList>
            <person name="Lian D.C."/>
            <person name="Zhao X.W."/>
            <person name="Wei L."/>
        </authorList>
    </citation>
    <scope>NUCLEOTIDE SEQUENCE [LARGE SCALE GENOMIC DNA]</scope>
    <source>
        <tissue evidence="6">Nenye</tissue>
    </source>
</reference>
<comment type="similarity">
    <text evidence="1">Belongs to the 'GDSL' lipolytic enzyme family.</text>
</comment>
<name>A0ABD2ZTW0_9GENT</name>
<protein>
    <submittedName>
        <fullName evidence="6">Uncharacterized protein</fullName>
    </submittedName>
</protein>
<evidence type="ECO:0000256" key="4">
    <source>
        <dbReference type="ARBA" id="ARBA00023180"/>
    </source>
</evidence>
<dbReference type="Pfam" id="PF00657">
    <property type="entry name" value="Lipase_GDSL"/>
    <property type="match status" value="1"/>
</dbReference>
<evidence type="ECO:0000256" key="5">
    <source>
        <dbReference type="SAM" id="SignalP"/>
    </source>
</evidence>
<gene>
    <name evidence="6" type="ORF">ACH5RR_015277</name>
</gene>
<comment type="caution">
    <text evidence="6">The sequence shown here is derived from an EMBL/GenBank/DDBJ whole genome shotgun (WGS) entry which is preliminary data.</text>
</comment>
<keyword evidence="3" id="KW-0378">Hydrolase</keyword>
<evidence type="ECO:0000313" key="6">
    <source>
        <dbReference type="EMBL" id="KAL3522443.1"/>
    </source>
</evidence>
<dbReference type="InterPro" id="IPR001087">
    <property type="entry name" value="GDSL"/>
</dbReference>
<evidence type="ECO:0000256" key="1">
    <source>
        <dbReference type="ARBA" id="ARBA00008668"/>
    </source>
</evidence>
<dbReference type="PANTHER" id="PTHR22835">
    <property type="entry name" value="ZINC FINGER FYVE DOMAIN CONTAINING PROTEIN"/>
    <property type="match status" value="1"/>
</dbReference>
<proteinExistence type="inferred from homology"/>
<dbReference type="GO" id="GO:0016787">
    <property type="term" value="F:hydrolase activity"/>
    <property type="evidence" value="ECO:0007669"/>
    <property type="project" value="UniProtKB-KW"/>
</dbReference>
<dbReference type="Proteomes" id="UP001630127">
    <property type="component" value="Unassembled WGS sequence"/>
</dbReference>
<dbReference type="CDD" id="cd01837">
    <property type="entry name" value="SGNH_plant_lipase_like"/>
    <property type="match status" value="1"/>
</dbReference>